<dbReference type="RefSeq" id="WP_093559449.1">
    <property type="nucleotide sequence ID" value="NZ_FPBO01000038.1"/>
</dbReference>
<dbReference type="PANTHER" id="PTHR48098:SF1">
    <property type="entry name" value="DIACYLGLYCEROL ACYLTRANSFERASE_MYCOLYLTRANSFERASE AG85A"/>
    <property type="match status" value="1"/>
</dbReference>
<gene>
    <name evidence="2" type="ORF">SAMN05216552_10387</name>
</gene>
<dbReference type="AlphaFoldDB" id="A0A1I7LUE2"/>
<dbReference type="InterPro" id="IPR029058">
    <property type="entry name" value="AB_hydrolase_fold"/>
</dbReference>
<proteinExistence type="predicted"/>
<protein>
    <submittedName>
        <fullName evidence="2">Enterochelin esterase</fullName>
    </submittedName>
</protein>
<dbReference type="SUPFAM" id="SSF53474">
    <property type="entry name" value="alpha/beta-Hydrolases"/>
    <property type="match status" value="1"/>
</dbReference>
<feature type="chain" id="PRO_5011539306" evidence="1">
    <location>
        <begin position="29"/>
        <end position="314"/>
    </location>
</feature>
<dbReference type="STRING" id="1035707.SAMN05216552_10387"/>
<dbReference type="GO" id="GO:0016747">
    <property type="term" value="F:acyltransferase activity, transferring groups other than amino-acyl groups"/>
    <property type="evidence" value="ECO:0007669"/>
    <property type="project" value="TreeGrafter"/>
</dbReference>
<organism evidence="2 3">
    <name type="scientific">Pseudoduganella namucuonensis</name>
    <dbReference type="NCBI Taxonomy" id="1035707"/>
    <lineage>
        <taxon>Bacteria</taxon>
        <taxon>Pseudomonadati</taxon>
        <taxon>Pseudomonadota</taxon>
        <taxon>Betaproteobacteria</taxon>
        <taxon>Burkholderiales</taxon>
        <taxon>Oxalobacteraceae</taxon>
        <taxon>Telluria group</taxon>
        <taxon>Pseudoduganella</taxon>
    </lineage>
</organism>
<dbReference type="Gene3D" id="3.40.50.1820">
    <property type="entry name" value="alpha/beta hydrolase"/>
    <property type="match status" value="1"/>
</dbReference>
<evidence type="ECO:0000313" key="3">
    <source>
        <dbReference type="Proteomes" id="UP000199391"/>
    </source>
</evidence>
<dbReference type="Proteomes" id="UP000199391">
    <property type="component" value="Unassembled WGS sequence"/>
</dbReference>
<accession>A0A1I7LUE2</accession>
<keyword evidence="1" id="KW-0732">Signal</keyword>
<evidence type="ECO:0000256" key="1">
    <source>
        <dbReference type="SAM" id="SignalP"/>
    </source>
</evidence>
<keyword evidence="3" id="KW-1185">Reference proteome</keyword>
<dbReference type="EMBL" id="FPBO01000038">
    <property type="protein sequence ID" value="SFV13262.1"/>
    <property type="molecule type" value="Genomic_DNA"/>
</dbReference>
<feature type="signal peptide" evidence="1">
    <location>
        <begin position="1"/>
        <end position="28"/>
    </location>
</feature>
<dbReference type="OrthoDB" id="9803578at2"/>
<dbReference type="PANTHER" id="PTHR48098">
    <property type="entry name" value="ENTEROCHELIN ESTERASE-RELATED"/>
    <property type="match status" value="1"/>
</dbReference>
<dbReference type="Pfam" id="PF00756">
    <property type="entry name" value="Esterase"/>
    <property type="match status" value="1"/>
</dbReference>
<evidence type="ECO:0000313" key="2">
    <source>
        <dbReference type="EMBL" id="SFV13262.1"/>
    </source>
</evidence>
<name>A0A1I7LUE2_9BURK</name>
<sequence length="314" mass="33773">MKKAIPKPPAAVRLLLCGALLACGNAPAQDDGARITPEQARANLSRAVVLAADDKRAFPAAPAGFADTLPGVAQGRVEEFGYESPVTGTRRKASVYLPAGYTPERRYPVLYLLHGIAGNQDEWRGYVRANTILDNLIAGGKAPPMIVVMPNGRALADDRPPPAEGLFTPGHVEGFAKFERELLGTLIPAVDGRYATVAERDMRGIAGLSMGGGQALNIGLGHPDTFGWIAGFSAAPNTRPAAELLPGPGQASRQPRLLYLSCGDKDGLINVSQAVHRRLKQLDMPHVWNVDGYGHDRESWADNLYHFARLVFRR</sequence>
<dbReference type="InterPro" id="IPR000801">
    <property type="entry name" value="Esterase-like"/>
</dbReference>
<dbReference type="InterPro" id="IPR050583">
    <property type="entry name" value="Mycobacterial_A85_antigen"/>
</dbReference>
<reference evidence="3" key="1">
    <citation type="submission" date="2016-10" db="EMBL/GenBank/DDBJ databases">
        <authorList>
            <person name="Varghese N."/>
            <person name="Submissions S."/>
        </authorList>
    </citation>
    <scope>NUCLEOTIDE SEQUENCE [LARGE SCALE GENOMIC DNA]</scope>
    <source>
        <strain evidence="3">CGMCC 1.11014</strain>
    </source>
</reference>